<feature type="domain" description="NodB homology" evidence="1">
    <location>
        <begin position="43"/>
        <end position="226"/>
    </location>
</feature>
<accession>A0A939DJ94</accession>
<dbReference type="PROSITE" id="PS51677">
    <property type="entry name" value="NODB"/>
    <property type="match status" value="1"/>
</dbReference>
<sequence length="236" mass="26224">MKRVYLSILILSVVMILGAWNISKSRTFQVFGEIVAKAETNEKVIALTFDDGPWGAEYTTQVLNILEEHDVKGTFFLNGSGIQQNKQPAIDLVNAGHQIGNHSYSHKRMMLMGLDEVREEIDSTTALIRQIGFEGEIYFRPPYGKKLFVLPYYLKSEGVKTITWNVEPETYPKIAGSSASIAEYVVKSSTPGSIILLHVLGSKNRESRDAIGPIIKGLRAKGYKFVTVSQLLGKNA</sequence>
<gene>
    <name evidence="2" type="ORF">JYP50_21440</name>
</gene>
<proteinExistence type="predicted"/>
<dbReference type="InterPro" id="IPR011330">
    <property type="entry name" value="Glyco_hydro/deAcase_b/a-brl"/>
</dbReference>
<dbReference type="GO" id="GO:0016810">
    <property type="term" value="F:hydrolase activity, acting on carbon-nitrogen (but not peptide) bonds"/>
    <property type="evidence" value="ECO:0007669"/>
    <property type="project" value="InterPro"/>
</dbReference>
<name>A0A939DJ94_9GAMM</name>
<dbReference type="PANTHER" id="PTHR10587:SF125">
    <property type="entry name" value="POLYSACCHARIDE DEACETYLASE YHEN-RELATED"/>
    <property type="match status" value="1"/>
</dbReference>
<comment type="caution">
    <text evidence="2">The sequence shown here is derived from an EMBL/GenBank/DDBJ whole genome shotgun (WGS) entry which is preliminary data.</text>
</comment>
<dbReference type="PANTHER" id="PTHR10587">
    <property type="entry name" value="GLYCOSYL TRANSFERASE-RELATED"/>
    <property type="match status" value="1"/>
</dbReference>
<dbReference type="AlphaFoldDB" id="A0A939DJ94"/>
<dbReference type="InterPro" id="IPR002509">
    <property type="entry name" value="NODB_dom"/>
</dbReference>
<dbReference type="SUPFAM" id="SSF88713">
    <property type="entry name" value="Glycoside hydrolase/deacetylase"/>
    <property type="match status" value="1"/>
</dbReference>
<evidence type="ECO:0000313" key="2">
    <source>
        <dbReference type="EMBL" id="MBN7799176.1"/>
    </source>
</evidence>
<evidence type="ECO:0000313" key="3">
    <source>
        <dbReference type="Proteomes" id="UP000664303"/>
    </source>
</evidence>
<reference evidence="2" key="1">
    <citation type="submission" date="2021-02" db="EMBL/GenBank/DDBJ databases">
        <title>PHA producing bacteria isolated from coastal sediment in Guangdong, Shenzhen.</title>
        <authorList>
            <person name="Zheng W."/>
            <person name="Yu S."/>
            <person name="Huang Y."/>
        </authorList>
    </citation>
    <scope>NUCLEOTIDE SEQUENCE</scope>
    <source>
        <strain evidence="2">TN14-10</strain>
    </source>
</reference>
<dbReference type="InterPro" id="IPR050248">
    <property type="entry name" value="Polysacc_deacetylase_ArnD"/>
</dbReference>
<dbReference type="GO" id="GO:0005975">
    <property type="term" value="P:carbohydrate metabolic process"/>
    <property type="evidence" value="ECO:0007669"/>
    <property type="project" value="InterPro"/>
</dbReference>
<evidence type="ECO:0000259" key="1">
    <source>
        <dbReference type="PROSITE" id="PS51677"/>
    </source>
</evidence>
<dbReference type="Pfam" id="PF01522">
    <property type="entry name" value="Polysacc_deac_1"/>
    <property type="match status" value="1"/>
</dbReference>
<dbReference type="EMBL" id="JAFKCZ010000027">
    <property type="protein sequence ID" value="MBN7799176.1"/>
    <property type="molecule type" value="Genomic_DNA"/>
</dbReference>
<protein>
    <submittedName>
        <fullName evidence="2">Polysaccharide deacetylase family protein</fullName>
    </submittedName>
</protein>
<dbReference type="Proteomes" id="UP000664303">
    <property type="component" value="Unassembled WGS sequence"/>
</dbReference>
<keyword evidence="3" id="KW-1185">Reference proteome</keyword>
<dbReference type="Gene3D" id="3.20.20.370">
    <property type="entry name" value="Glycoside hydrolase/deacetylase"/>
    <property type="match status" value="1"/>
</dbReference>
<dbReference type="RefSeq" id="WP_206562621.1">
    <property type="nucleotide sequence ID" value="NZ_JAFKCZ010000027.1"/>
</dbReference>
<organism evidence="2 3">
    <name type="scientific">Parahaliea mediterranea</name>
    <dbReference type="NCBI Taxonomy" id="651086"/>
    <lineage>
        <taxon>Bacteria</taxon>
        <taxon>Pseudomonadati</taxon>
        <taxon>Pseudomonadota</taxon>
        <taxon>Gammaproteobacteria</taxon>
        <taxon>Cellvibrionales</taxon>
        <taxon>Halieaceae</taxon>
        <taxon>Parahaliea</taxon>
    </lineage>
</organism>